<gene>
    <name evidence="1" type="ORF">GCM10010492_55590</name>
</gene>
<evidence type="ECO:0008006" key="3">
    <source>
        <dbReference type="Google" id="ProtNLM"/>
    </source>
</evidence>
<protein>
    <recommendedName>
        <fullName evidence="3">Tetratricopeptide repeat protein</fullName>
    </recommendedName>
</protein>
<accession>A0ABN0UF68</accession>
<dbReference type="RefSeq" id="WP_343936872.1">
    <property type="nucleotide sequence ID" value="NZ_BAAABU010000016.1"/>
</dbReference>
<dbReference type="InterPro" id="IPR028082">
    <property type="entry name" value="Peripla_BP_I"/>
</dbReference>
<dbReference type="EMBL" id="BAAABU010000016">
    <property type="protein sequence ID" value="GAA0248587.1"/>
    <property type="molecule type" value="Genomic_DNA"/>
</dbReference>
<name>A0ABN0UF68_9PSEU</name>
<comment type="caution">
    <text evidence="1">The sequence shown here is derived from an EMBL/GenBank/DDBJ whole genome shotgun (WGS) entry which is preliminary data.</text>
</comment>
<sequence length="220" mass="24120">MPEQRDSAVTLTHRAIRLRESDPDEARALLGRALALDAGYEPAWWWLADLVTDDAERRFCLDRAYDLKVDPDTRRARAALKRVASRAPDEVADFVEPPRPDPVRARPRRPSRTGRWIGVAAAALAALPVYKAAGIPAITPTAGSARITDESEWYFRSMFGSRTQNDFLAGYTSRVLGAKSAAVAFDDDEFGRATRDGFSAVFSGFGAVAAEVPIAAYYVV</sequence>
<dbReference type="Gene3D" id="3.40.50.2300">
    <property type="match status" value="2"/>
</dbReference>
<keyword evidence="2" id="KW-1185">Reference proteome</keyword>
<dbReference type="Proteomes" id="UP001500416">
    <property type="component" value="Unassembled WGS sequence"/>
</dbReference>
<dbReference type="SUPFAM" id="SSF53822">
    <property type="entry name" value="Periplasmic binding protein-like I"/>
    <property type="match status" value="1"/>
</dbReference>
<evidence type="ECO:0000313" key="2">
    <source>
        <dbReference type="Proteomes" id="UP001500416"/>
    </source>
</evidence>
<evidence type="ECO:0000313" key="1">
    <source>
        <dbReference type="EMBL" id="GAA0248587.1"/>
    </source>
</evidence>
<organism evidence="1 2">
    <name type="scientific">Saccharothrix mutabilis subsp. mutabilis</name>
    <dbReference type="NCBI Taxonomy" id="66855"/>
    <lineage>
        <taxon>Bacteria</taxon>
        <taxon>Bacillati</taxon>
        <taxon>Actinomycetota</taxon>
        <taxon>Actinomycetes</taxon>
        <taxon>Pseudonocardiales</taxon>
        <taxon>Pseudonocardiaceae</taxon>
        <taxon>Saccharothrix</taxon>
    </lineage>
</organism>
<reference evidence="1 2" key="1">
    <citation type="journal article" date="2019" name="Int. J. Syst. Evol. Microbiol.">
        <title>The Global Catalogue of Microorganisms (GCM) 10K type strain sequencing project: providing services to taxonomists for standard genome sequencing and annotation.</title>
        <authorList>
            <consortium name="The Broad Institute Genomics Platform"/>
            <consortium name="The Broad Institute Genome Sequencing Center for Infectious Disease"/>
            <person name="Wu L."/>
            <person name="Ma J."/>
        </authorList>
    </citation>
    <scope>NUCLEOTIDE SEQUENCE [LARGE SCALE GENOMIC DNA]</scope>
    <source>
        <strain evidence="1 2">JCM 3380</strain>
    </source>
</reference>
<proteinExistence type="predicted"/>